<keyword evidence="4" id="KW-0762">Sugar transport</keyword>
<keyword evidence="6" id="KW-0769">Symport</keyword>
<dbReference type="InterPro" id="IPR050814">
    <property type="entry name" value="Myo-inositol_Transporter"/>
</dbReference>
<feature type="transmembrane region" description="Helical" evidence="10">
    <location>
        <begin position="99"/>
        <end position="117"/>
    </location>
</feature>
<evidence type="ECO:0000256" key="3">
    <source>
        <dbReference type="ARBA" id="ARBA00022448"/>
    </source>
</evidence>
<dbReference type="PROSITE" id="PS00216">
    <property type="entry name" value="SUGAR_TRANSPORT_1"/>
    <property type="match status" value="1"/>
</dbReference>
<evidence type="ECO:0000256" key="2">
    <source>
        <dbReference type="ARBA" id="ARBA00010992"/>
    </source>
</evidence>
<feature type="transmembrane region" description="Helical" evidence="10">
    <location>
        <begin position="355"/>
        <end position="379"/>
    </location>
</feature>
<reference evidence="12 13" key="1">
    <citation type="submission" date="2018-09" db="EMBL/GenBank/DDBJ databases">
        <title>A high-quality reference genome of wild soybean provides a powerful tool to mine soybean genomes.</title>
        <authorList>
            <person name="Xie M."/>
            <person name="Chung C.Y.L."/>
            <person name="Li M.-W."/>
            <person name="Wong F.-L."/>
            <person name="Chan T.-F."/>
            <person name="Lam H.-M."/>
        </authorList>
    </citation>
    <scope>NUCLEOTIDE SEQUENCE [LARGE SCALE GENOMIC DNA]</scope>
    <source>
        <strain evidence="13">cv. W05</strain>
        <tissue evidence="12">Hypocotyl of etiolated seedlings</tissue>
    </source>
</reference>
<feature type="transmembrane region" description="Helical" evidence="10">
    <location>
        <begin position="30"/>
        <end position="58"/>
    </location>
</feature>
<comment type="subcellular location">
    <subcellularLocation>
        <location evidence="1">Membrane</location>
        <topology evidence="1">Multi-pass membrane protein</topology>
    </subcellularLocation>
</comment>
<dbReference type="InterPro" id="IPR005828">
    <property type="entry name" value="MFS_sugar_transport-like"/>
</dbReference>
<accession>A0A445HXZ0</accession>
<dbReference type="AlphaFoldDB" id="A0A445HXZ0"/>
<dbReference type="PANTHER" id="PTHR48020">
    <property type="entry name" value="PROTON MYO-INOSITOL COTRANSPORTER"/>
    <property type="match status" value="1"/>
</dbReference>
<dbReference type="PANTHER" id="PTHR48020:SF49">
    <property type="entry name" value="SUGAR TRANSPORTER"/>
    <property type="match status" value="1"/>
</dbReference>
<keyword evidence="13" id="KW-1185">Reference proteome</keyword>
<dbReference type="EMBL" id="QZWG01000011">
    <property type="protein sequence ID" value="RZB78675.1"/>
    <property type="molecule type" value="Genomic_DNA"/>
</dbReference>
<keyword evidence="3 9" id="KW-0813">Transport</keyword>
<dbReference type="Pfam" id="PF00083">
    <property type="entry name" value="Sugar_tr"/>
    <property type="match status" value="1"/>
</dbReference>
<dbReference type="Gramene" id="XM_028333727.1">
    <property type="protein sequence ID" value="XP_028189528.1"/>
    <property type="gene ID" value="LOC114375861"/>
</dbReference>
<dbReference type="InterPro" id="IPR036259">
    <property type="entry name" value="MFS_trans_sf"/>
</dbReference>
<protein>
    <submittedName>
        <fullName evidence="12">Putative polyol transporter 6</fullName>
    </submittedName>
</protein>
<evidence type="ECO:0000256" key="9">
    <source>
        <dbReference type="RuleBase" id="RU003346"/>
    </source>
</evidence>
<comment type="similarity">
    <text evidence="2 9">Belongs to the major facilitator superfamily. Sugar transporter (TC 2.A.1.1) family.</text>
</comment>
<dbReference type="Proteomes" id="UP000289340">
    <property type="component" value="Chromosome 11"/>
</dbReference>
<evidence type="ECO:0000313" key="13">
    <source>
        <dbReference type="Proteomes" id="UP000289340"/>
    </source>
</evidence>
<feature type="transmembrane region" description="Helical" evidence="10">
    <location>
        <begin position="70"/>
        <end position="87"/>
    </location>
</feature>
<keyword evidence="5 10" id="KW-0812">Transmembrane</keyword>
<dbReference type="Gene3D" id="1.20.1250.20">
    <property type="entry name" value="MFS general substrate transporter like domains"/>
    <property type="match status" value="1"/>
</dbReference>
<sequence length="509" mass="55737">MSTEDDNNKPYQVPKENYSVNSHRRLFNKYACACVMTASIISAIFGYVMGVMAGALIFIKEDLQISDLQVQLLAGILDVFAVSGAMAAGRTSDYIGRRYTVILASLIFLLGSILMGYGPSYSILIIGRCIVGIGVGFALIIVPVYSTEISSPSKRGFLTSLPDLCINLGFLLGYVSNYLFEKLPLKLGWRIMVALPAIPSLILVILMLNSVESPRWLVMQGRIAEARKVLLLVSNTNEEAKQRLNEIEVSVGIVENCTLDIVQVPRETRSGAGALKELFCKPSPPVRRILIAAIGVHVFQQSSGIEGILVYSPRVFERTGISDKSKLMLVTVGMGISKTVSTLVATFLLDRVGRRILFLVSSGGMVVALLGLGVCMTTVESSTEKLLWTTSIAIIATYVYVAFMAIGIGPVTWVYSTEIFPLRLRAQGIGICVAVNRTTNLAVVTSFISIYKKITMGGIFFLFTAINALAWCFYYFLPETKGRSLEDMESIFGENSKSKVQNDEAREQH</sequence>
<evidence type="ECO:0000259" key="11">
    <source>
        <dbReference type="PROSITE" id="PS50850"/>
    </source>
</evidence>
<gene>
    <name evidence="12" type="ORF">D0Y65_029175</name>
</gene>
<evidence type="ECO:0000256" key="8">
    <source>
        <dbReference type="ARBA" id="ARBA00023136"/>
    </source>
</evidence>
<dbReference type="NCBIfam" id="TIGR00879">
    <property type="entry name" value="SP"/>
    <property type="match status" value="1"/>
</dbReference>
<feature type="transmembrane region" description="Helical" evidence="10">
    <location>
        <begin position="458"/>
        <end position="477"/>
    </location>
</feature>
<keyword evidence="8 10" id="KW-0472">Membrane</keyword>
<evidence type="ECO:0000256" key="7">
    <source>
        <dbReference type="ARBA" id="ARBA00022989"/>
    </source>
</evidence>
<evidence type="ECO:0000256" key="4">
    <source>
        <dbReference type="ARBA" id="ARBA00022597"/>
    </source>
</evidence>
<dbReference type="InterPro" id="IPR005829">
    <property type="entry name" value="Sugar_transporter_CS"/>
</dbReference>
<feature type="transmembrane region" description="Helical" evidence="10">
    <location>
        <begin position="327"/>
        <end position="349"/>
    </location>
</feature>
<dbReference type="GO" id="GO:0016020">
    <property type="term" value="C:membrane"/>
    <property type="evidence" value="ECO:0007669"/>
    <property type="project" value="UniProtKB-SubCell"/>
</dbReference>
<keyword evidence="7 10" id="KW-1133">Transmembrane helix</keyword>
<dbReference type="GO" id="GO:0015293">
    <property type="term" value="F:symporter activity"/>
    <property type="evidence" value="ECO:0007669"/>
    <property type="project" value="UniProtKB-KW"/>
</dbReference>
<dbReference type="SMR" id="A0A445HXZ0"/>
<dbReference type="SUPFAM" id="SSF103473">
    <property type="entry name" value="MFS general substrate transporter"/>
    <property type="match status" value="1"/>
</dbReference>
<dbReference type="FunFam" id="1.20.1250.20:FF:000025">
    <property type="entry name" value="probable polyol transporter 4"/>
    <property type="match status" value="1"/>
</dbReference>
<feature type="transmembrane region" description="Helical" evidence="10">
    <location>
        <begin position="187"/>
        <end position="208"/>
    </location>
</feature>
<feature type="transmembrane region" description="Helical" evidence="10">
    <location>
        <begin position="386"/>
        <end position="408"/>
    </location>
</feature>
<feature type="transmembrane region" description="Helical" evidence="10">
    <location>
        <begin position="157"/>
        <end position="175"/>
    </location>
</feature>
<feature type="transmembrane region" description="Helical" evidence="10">
    <location>
        <begin position="123"/>
        <end position="145"/>
    </location>
</feature>
<evidence type="ECO:0000256" key="1">
    <source>
        <dbReference type="ARBA" id="ARBA00004141"/>
    </source>
</evidence>
<dbReference type="PRINTS" id="PR00171">
    <property type="entry name" value="SUGRTRNSPORT"/>
</dbReference>
<proteinExistence type="inferred from homology"/>
<feature type="domain" description="Major facilitator superfamily (MFS) profile" evidence="11">
    <location>
        <begin position="34"/>
        <end position="482"/>
    </location>
</feature>
<feature type="transmembrane region" description="Helical" evidence="10">
    <location>
        <begin position="428"/>
        <end position="451"/>
    </location>
</feature>
<comment type="caution">
    <text evidence="12">The sequence shown here is derived from an EMBL/GenBank/DDBJ whole genome shotgun (WGS) entry which is preliminary data.</text>
</comment>
<evidence type="ECO:0000256" key="10">
    <source>
        <dbReference type="SAM" id="Phobius"/>
    </source>
</evidence>
<dbReference type="PROSITE" id="PS50850">
    <property type="entry name" value="MFS"/>
    <property type="match status" value="1"/>
</dbReference>
<dbReference type="InterPro" id="IPR003663">
    <property type="entry name" value="Sugar/inositol_transpt"/>
</dbReference>
<dbReference type="InterPro" id="IPR020846">
    <property type="entry name" value="MFS_dom"/>
</dbReference>
<evidence type="ECO:0000256" key="5">
    <source>
        <dbReference type="ARBA" id="ARBA00022692"/>
    </source>
</evidence>
<evidence type="ECO:0000256" key="6">
    <source>
        <dbReference type="ARBA" id="ARBA00022847"/>
    </source>
</evidence>
<evidence type="ECO:0000313" key="12">
    <source>
        <dbReference type="EMBL" id="RZB78675.1"/>
    </source>
</evidence>
<name>A0A445HXZ0_GLYSO</name>
<organism evidence="12 13">
    <name type="scientific">Glycine soja</name>
    <name type="common">Wild soybean</name>
    <dbReference type="NCBI Taxonomy" id="3848"/>
    <lineage>
        <taxon>Eukaryota</taxon>
        <taxon>Viridiplantae</taxon>
        <taxon>Streptophyta</taxon>
        <taxon>Embryophyta</taxon>
        <taxon>Tracheophyta</taxon>
        <taxon>Spermatophyta</taxon>
        <taxon>Magnoliopsida</taxon>
        <taxon>eudicotyledons</taxon>
        <taxon>Gunneridae</taxon>
        <taxon>Pentapetalae</taxon>
        <taxon>rosids</taxon>
        <taxon>fabids</taxon>
        <taxon>Fabales</taxon>
        <taxon>Fabaceae</taxon>
        <taxon>Papilionoideae</taxon>
        <taxon>50 kb inversion clade</taxon>
        <taxon>NPAAA clade</taxon>
        <taxon>indigoferoid/millettioid clade</taxon>
        <taxon>Phaseoleae</taxon>
        <taxon>Glycine</taxon>
        <taxon>Glycine subgen. Soja</taxon>
    </lineage>
</organism>
<dbReference type="PROSITE" id="PS00217">
    <property type="entry name" value="SUGAR_TRANSPORT_2"/>
    <property type="match status" value="1"/>
</dbReference>